<dbReference type="RefSeq" id="XP_007314456.1">
    <property type="nucleotide sequence ID" value="XM_007314394.1"/>
</dbReference>
<organism>
    <name type="scientific">Serpula lacrymans var. lacrymans (strain S7.9)</name>
    <name type="common">Dry rot fungus</name>
    <dbReference type="NCBI Taxonomy" id="578457"/>
    <lineage>
        <taxon>Eukaryota</taxon>
        <taxon>Fungi</taxon>
        <taxon>Dikarya</taxon>
        <taxon>Basidiomycota</taxon>
        <taxon>Agaricomycotina</taxon>
        <taxon>Agaricomycetes</taxon>
        <taxon>Agaricomycetidae</taxon>
        <taxon>Boletales</taxon>
        <taxon>Coniophorineae</taxon>
        <taxon>Serpulaceae</taxon>
        <taxon>Serpula</taxon>
    </lineage>
</organism>
<feature type="region of interest" description="Disordered" evidence="1">
    <location>
        <begin position="1"/>
        <end position="56"/>
    </location>
</feature>
<feature type="compositionally biased region" description="Basic and acidic residues" evidence="1">
    <location>
        <begin position="13"/>
        <end position="23"/>
    </location>
</feature>
<dbReference type="KEGG" id="sla:SERLADRAFT_434151"/>
<evidence type="ECO:0000313" key="2">
    <source>
        <dbReference type="EMBL" id="EGO28257.1"/>
    </source>
</evidence>
<evidence type="ECO:0000256" key="1">
    <source>
        <dbReference type="SAM" id="MobiDB-lite"/>
    </source>
</evidence>
<name>F8NJP2_SERL9</name>
<dbReference type="AlphaFoldDB" id="F8NJP2"/>
<reference evidence="2" key="1">
    <citation type="submission" date="2011-04" db="EMBL/GenBank/DDBJ databases">
        <title>Evolution of plant cell wall degrading machinery underlies the functional diversity of forest fungi.</title>
        <authorList>
            <consortium name="US DOE Joint Genome Institute (JGI-PGF)"/>
            <person name="Eastwood D.C."/>
            <person name="Floudas D."/>
            <person name="Binder M."/>
            <person name="Majcherczyk A."/>
            <person name="Schneider P."/>
            <person name="Aerts A."/>
            <person name="Asiegbu F.O."/>
            <person name="Baker S.E."/>
            <person name="Barry K."/>
            <person name="Bendiksby M."/>
            <person name="Blumentritt M."/>
            <person name="Coutinho P.M."/>
            <person name="Cullen D."/>
            <person name="Cullen D."/>
            <person name="Gathman A."/>
            <person name="Goodell B."/>
            <person name="Henrissat B."/>
            <person name="Ihrmark K."/>
            <person name="Kauserud H."/>
            <person name="Kohler A."/>
            <person name="LaButti K."/>
            <person name="Lapidus A."/>
            <person name="Lavin J.L."/>
            <person name="Lee Y.-H."/>
            <person name="Lindquist E."/>
            <person name="Lilly W."/>
            <person name="Lucas S."/>
            <person name="Morin E."/>
            <person name="Murat C."/>
            <person name="Oguiza J.A."/>
            <person name="Park J."/>
            <person name="Pisabarro A.G."/>
            <person name="Riley R."/>
            <person name="Rosling A."/>
            <person name="Salamov A."/>
            <person name="Schmidt O."/>
            <person name="Schmutz J."/>
            <person name="Skrede I."/>
            <person name="Stenlid J."/>
            <person name="Wiebenga A."/>
            <person name="Xie X."/>
            <person name="Kues U."/>
            <person name="Hibbett D.S."/>
            <person name="Hoffmeister D."/>
            <person name="Hogberg N."/>
            <person name="Martin F."/>
            <person name="Grigoriev I.V."/>
            <person name="Watkinson S.C."/>
        </authorList>
    </citation>
    <scope>NUCLEOTIDE SEQUENCE</scope>
    <source>
        <strain evidence="2">S7.9</strain>
    </source>
</reference>
<gene>
    <name evidence="2" type="ORF">SERLADRAFT_434151</name>
</gene>
<dbReference type="GeneID" id="18814330"/>
<feature type="compositionally biased region" description="Polar residues" evidence="1">
    <location>
        <begin position="33"/>
        <end position="51"/>
    </location>
</feature>
<dbReference type="EMBL" id="GL945430">
    <property type="protein sequence ID" value="EGO28257.1"/>
    <property type="molecule type" value="Genomic_DNA"/>
</dbReference>
<dbReference type="Proteomes" id="UP000008064">
    <property type="component" value="Unassembled WGS sequence"/>
</dbReference>
<protein>
    <submittedName>
        <fullName evidence="2">Uncharacterized protein</fullName>
    </submittedName>
</protein>
<proteinExistence type="predicted"/>
<accession>F8NJP2</accession>
<sequence>MKQMRKKKRVHPSHPEDNQGEGHTHKHARTDLDGNTTVCQHTSSNTQSSPQLPIRTPENVLDEVIAEFGISGNDEQKCAVKLVATDAVPYSPPMPTDKTG</sequence>
<feature type="compositionally biased region" description="Basic residues" evidence="1">
    <location>
        <begin position="1"/>
        <end position="12"/>
    </location>
</feature>
<dbReference type="HOGENOM" id="CLU_2307764_0_0_1"/>